<dbReference type="Gene3D" id="3.40.50.200">
    <property type="entry name" value="Peptidase S8/S53 domain"/>
    <property type="match status" value="1"/>
</dbReference>
<dbReference type="PRINTS" id="PR00723">
    <property type="entry name" value="SUBTILISIN"/>
</dbReference>
<comment type="caution">
    <text evidence="6">The sequence shown here is derived from an EMBL/GenBank/DDBJ whole genome shotgun (WGS) entry which is preliminary data.</text>
</comment>
<evidence type="ECO:0000313" key="7">
    <source>
        <dbReference type="Proteomes" id="UP001337655"/>
    </source>
</evidence>
<comment type="similarity">
    <text evidence="1">Belongs to the peptidase S8 family.</text>
</comment>
<dbReference type="InterPro" id="IPR015500">
    <property type="entry name" value="Peptidase_S8_subtilisin-rel"/>
</dbReference>
<dbReference type="AlphaFoldDB" id="A0AAV9PNA2"/>
<organism evidence="6 7">
    <name type="scientific">Saxophila tyrrhenica</name>
    <dbReference type="NCBI Taxonomy" id="1690608"/>
    <lineage>
        <taxon>Eukaryota</taxon>
        <taxon>Fungi</taxon>
        <taxon>Dikarya</taxon>
        <taxon>Ascomycota</taxon>
        <taxon>Pezizomycotina</taxon>
        <taxon>Dothideomycetes</taxon>
        <taxon>Dothideomycetidae</taxon>
        <taxon>Mycosphaerellales</taxon>
        <taxon>Extremaceae</taxon>
        <taxon>Saxophila</taxon>
    </lineage>
</organism>
<evidence type="ECO:0000256" key="3">
    <source>
        <dbReference type="ARBA" id="ARBA00022801"/>
    </source>
</evidence>
<proteinExistence type="inferred from homology"/>
<dbReference type="GO" id="GO:0006508">
    <property type="term" value="P:proteolysis"/>
    <property type="evidence" value="ECO:0007669"/>
    <property type="project" value="UniProtKB-KW"/>
</dbReference>
<keyword evidence="3" id="KW-0378">Hydrolase</keyword>
<dbReference type="SUPFAM" id="SSF52743">
    <property type="entry name" value="Subtilisin-like"/>
    <property type="match status" value="1"/>
</dbReference>
<evidence type="ECO:0000256" key="2">
    <source>
        <dbReference type="ARBA" id="ARBA00022670"/>
    </source>
</evidence>
<feature type="region of interest" description="Disordered" evidence="5">
    <location>
        <begin position="319"/>
        <end position="352"/>
    </location>
</feature>
<evidence type="ECO:0000256" key="4">
    <source>
        <dbReference type="ARBA" id="ARBA00022825"/>
    </source>
</evidence>
<gene>
    <name evidence="6" type="ORF">LTR77_002427</name>
</gene>
<reference evidence="6 7" key="1">
    <citation type="submission" date="2023-08" db="EMBL/GenBank/DDBJ databases">
        <title>Black Yeasts Isolated from many extreme environments.</title>
        <authorList>
            <person name="Coleine C."/>
            <person name="Stajich J.E."/>
            <person name="Selbmann L."/>
        </authorList>
    </citation>
    <scope>NUCLEOTIDE SEQUENCE [LARGE SCALE GENOMIC DNA]</scope>
    <source>
        <strain evidence="6 7">CCFEE 5935</strain>
    </source>
</reference>
<dbReference type="GeneID" id="89923774"/>
<dbReference type="PANTHER" id="PTHR43806">
    <property type="entry name" value="PEPTIDASE S8"/>
    <property type="match status" value="1"/>
</dbReference>
<dbReference type="Proteomes" id="UP001337655">
    <property type="component" value="Unassembled WGS sequence"/>
</dbReference>
<keyword evidence="2" id="KW-0645">Protease</keyword>
<protein>
    <submittedName>
        <fullName evidence="6">Uncharacterized protein</fullName>
    </submittedName>
</protein>
<dbReference type="GO" id="GO:0004252">
    <property type="term" value="F:serine-type endopeptidase activity"/>
    <property type="evidence" value="ECO:0007669"/>
    <property type="project" value="InterPro"/>
</dbReference>
<dbReference type="PANTHER" id="PTHR43806:SF11">
    <property type="entry name" value="CEREVISIN-RELATED"/>
    <property type="match status" value="1"/>
</dbReference>
<keyword evidence="4" id="KW-0720">Serine protease</keyword>
<dbReference type="RefSeq" id="XP_064662441.1">
    <property type="nucleotide sequence ID" value="XM_064799686.1"/>
</dbReference>
<name>A0AAV9PNA2_9PEZI</name>
<dbReference type="InterPro" id="IPR050131">
    <property type="entry name" value="Peptidase_S8_subtilisin-like"/>
</dbReference>
<dbReference type="EMBL" id="JAVRRT010000003">
    <property type="protein sequence ID" value="KAK5173746.1"/>
    <property type="molecule type" value="Genomic_DNA"/>
</dbReference>
<dbReference type="InterPro" id="IPR036852">
    <property type="entry name" value="Peptidase_S8/S53_dom_sf"/>
</dbReference>
<feature type="compositionally biased region" description="Low complexity" evidence="5">
    <location>
        <begin position="332"/>
        <end position="344"/>
    </location>
</feature>
<evidence type="ECO:0000313" key="6">
    <source>
        <dbReference type="EMBL" id="KAK5173746.1"/>
    </source>
</evidence>
<evidence type="ECO:0000256" key="5">
    <source>
        <dbReference type="SAM" id="MobiDB-lite"/>
    </source>
</evidence>
<accession>A0AAV9PNA2</accession>
<keyword evidence="7" id="KW-1185">Reference proteome</keyword>
<evidence type="ECO:0000256" key="1">
    <source>
        <dbReference type="ARBA" id="ARBA00011073"/>
    </source>
</evidence>
<sequence length="484" mass="52612">MVWLDCRDPCPGHEECVKEFCYDPTTALVYDDLSWANYNDFESMFYKPEEDIQKVKDQMTYLSWPDVQRQAPESFIFDDSAGEGVTVYILDTGANLQKPEFDHVRERVRWLPADTVQNDGRSAKLKYHGTAMLSLIAGKTLDIAKKVNPVIVRLPKPAKATGSFSPQDFIDYLGKINDDLGPGSHSQTVNRHRTGMIMLVESLMCMHRVRVQGYNILVADGSPENENDYAGGGGTSDAAAYTAGLAAYFIRLAQKGQLKKADGSPVPNTPLDIKNFVVNSAWSRRIAGDDTRPGIFNGIDIDAPRCPWVPSDSLLKPRAAGTCTSGSPVPSPTQTTTAKSSTATHQPAPSASSIVPLVPLPVQCHKASNFPGHGDISGSAVSFDAEVTCESWYLDTLSPGDPPLKKTVTTSGINYDFKIAWFDDCDLPISNMTVWNARGLGGDSSTKCASLFYDCWNDCDNTGVGGHIDIGCFRYTFTGGAGDS</sequence>